<gene>
    <name evidence="3" type="ORF">GQ43DRAFT_366031</name>
</gene>
<evidence type="ECO:0000256" key="2">
    <source>
        <dbReference type="SAM" id="MobiDB-lite"/>
    </source>
</evidence>
<evidence type="ECO:0000256" key="1">
    <source>
        <dbReference type="ARBA" id="ARBA00005564"/>
    </source>
</evidence>
<comment type="caution">
    <text evidence="3">The sequence shown here is derived from an EMBL/GenBank/DDBJ whole genome shotgun (WGS) entry which is preliminary data.</text>
</comment>
<comment type="similarity">
    <text evidence="1">Belongs to the cycloisomerase 2 family.</text>
</comment>
<dbReference type="InterPro" id="IPR019405">
    <property type="entry name" value="Lactonase_7-beta_prop"/>
</dbReference>
<dbReference type="Proteomes" id="UP000799536">
    <property type="component" value="Unassembled WGS sequence"/>
</dbReference>
<keyword evidence="4" id="KW-1185">Reference proteome</keyword>
<dbReference type="InterPro" id="IPR011045">
    <property type="entry name" value="N2O_reductase_N"/>
</dbReference>
<feature type="region of interest" description="Disordered" evidence="2">
    <location>
        <begin position="154"/>
        <end position="174"/>
    </location>
</feature>
<reference evidence="3" key="1">
    <citation type="journal article" date="2020" name="Stud. Mycol.">
        <title>101 Dothideomycetes genomes: a test case for predicting lifestyles and emergence of pathogens.</title>
        <authorList>
            <person name="Haridas S."/>
            <person name="Albert R."/>
            <person name="Binder M."/>
            <person name="Bloem J."/>
            <person name="Labutti K."/>
            <person name="Salamov A."/>
            <person name="Andreopoulos B."/>
            <person name="Baker S."/>
            <person name="Barry K."/>
            <person name="Bills G."/>
            <person name="Bluhm B."/>
            <person name="Cannon C."/>
            <person name="Castanera R."/>
            <person name="Culley D."/>
            <person name="Daum C."/>
            <person name="Ezra D."/>
            <person name="Gonzalez J."/>
            <person name="Henrissat B."/>
            <person name="Kuo A."/>
            <person name="Liang C."/>
            <person name="Lipzen A."/>
            <person name="Lutzoni F."/>
            <person name="Magnuson J."/>
            <person name="Mondo S."/>
            <person name="Nolan M."/>
            <person name="Ohm R."/>
            <person name="Pangilinan J."/>
            <person name="Park H.-J."/>
            <person name="Ramirez L."/>
            <person name="Alfaro M."/>
            <person name="Sun H."/>
            <person name="Tritt A."/>
            <person name="Yoshinaga Y."/>
            <person name="Zwiers L.-H."/>
            <person name="Turgeon B."/>
            <person name="Goodwin S."/>
            <person name="Spatafora J."/>
            <person name="Crous P."/>
            <person name="Grigoriev I."/>
        </authorList>
    </citation>
    <scope>NUCLEOTIDE SEQUENCE</scope>
    <source>
        <strain evidence="3">ATCC 74209</strain>
    </source>
</reference>
<dbReference type="GO" id="GO:0017057">
    <property type="term" value="F:6-phosphogluconolactonase activity"/>
    <property type="evidence" value="ECO:0007669"/>
    <property type="project" value="TreeGrafter"/>
</dbReference>
<name>A0A9P4JRC5_9PLEO</name>
<protein>
    <submittedName>
        <fullName evidence="3">Isomerase YbhE</fullName>
    </submittedName>
</protein>
<dbReference type="PANTHER" id="PTHR30344">
    <property type="entry name" value="6-PHOSPHOGLUCONOLACTONASE-RELATED"/>
    <property type="match status" value="1"/>
</dbReference>
<dbReference type="GO" id="GO:0016853">
    <property type="term" value="F:isomerase activity"/>
    <property type="evidence" value="ECO:0007669"/>
    <property type="project" value="UniProtKB-KW"/>
</dbReference>
<dbReference type="AlphaFoldDB" id="A0A9P4JRC5"/>
<dbReference type="PANTHER" id="PTHR30344:SF1">
    <property type="entry name" value="6-PHOSPHOGLUCONOLACTONASE"/>
    <property type="match status" value="1"/>
</dbReference>
<sequence length="392" mass="41769">MLLTGLSLLSETFAVKLLASHFSGQVYTLDLTLTNPTTGALKISSQQKGCGVTPTWLYLDEESRTVYCFDESWAGSGVIQQYSLNAKDASTTQLKLTGSASTAGNSVYGSLYGGPNGKSFVITAEYTPSTLTTYKLPITSSTKQLQKLSFTMAKPGPRPDRQDKPHPHAGFTDPTGKFMIVPDLGADLTRIFKINADTGMLTACGTAASLAGDGPRHGVFYKIGDGYKYYSLNEVSSSVGVYDVKFPASGSSDCLSLSLTNTHSTYGPGVALGNKDVKSAEIRIAGNFLYASNRNDKKFGSEQDSIATFKIESSGALTFIELANSYTYYPRSFTINKNGTYMAVGGQTTANVAIIARDTETGKLGKLVANLALPPRGTYGGEDGLSSVIWDE</sequence>
<dbReference type="EMBL" id="ML993893">
    <property type="protein sequence ID" value="KAF2203770.1"/>
    <property type="molecule type" value="Genomic_DNA"/>
</dbReference>
<organism evidence="3 4">
    <name type="scientific">Delitschia confertaspora ATCC 74209</name>
    <dbReference type="NCBI Taxonomy" id="1513339"/>
    <lineage>
        <taxon>Eukaryota</taxon>
        <taxon>Fungi</taxon>
        <taxon>Dikarya</taxon>
        <taxon>Ascomycota</taxon>
        <taxon>Pezizomycotina</taxon>
        <taxon>Dothideomycetes</taxon>
        <taxon>Pleosporomycetidae</taxon>
        <taxon>Pleosporales</taxon>
        <taxon>Delitschiaceae</taxon>
        <taxon>Delitschia</taxon>
    </lineage>
</organism>
<accession>A0A9P4JRC5</accession>
<evidence type="ECO:0000313" key="4">
    <source>
        <dbReference type="Proteomes" id="UP000799536"/>
    </source>
</evidence>
<dbReference type="InterPro" id="IPR015943">
    <property type="entry name" value="WD40/YVTN_repeat-like_dom_sf"/>
</dbReference>
<dbReference type="InterPro" id="IPR050282">
    <property type="entry name" value="Cycloisomerase_2"/>
</dbReference>
<keyword evidence="3" id="KW-0413">Isomerase</keyword>
<dbReference type="Gene3D" id="2.130.10.10">
    <property type="entry name" value="YVTN repeat-like/Quinoprotein amine dehydrogenase"/>
    <property type="match status" value="1"/>
</dbReference>
<dbReference type="OrthoDB" id="9972196at2759"/>
<dbReference type="Pfam" id="PF10282">
    <property type="entry name" value="Lactonase"/>
    <property type="match status" value="1"/>
</dbReference>
<feature type="compositionally biased region" description="Basic and acidic residues" evidence="2">
    <location>
        <begin position="157"/>
        <end position="166"/>
    </location>
</feature>
<dbReference type="SUPFAM" id="SSF50974">
    <property type="entry name" value="Nitrous oxide reductase, N-terminal domain"/>
    <property type="match status" value="1"/>
</dbReference>
<proteinExistence type="inferred from homology"/>
<evidence type="ECO:0000313" key="3">
    <source>
        <dbReference type="EMBL" id="KAF2203770.1"/>
    </source>
</evidence>